<proteinExistence type="predicted"/>
<name>A0A8S9SKK4_BRACR</name>
<reference evidence="1" key="1">
    <citation type="submission" date="2019-12" db="EMBL/GenBank/DDBJ databases">
        <title>Genome sequencing and annotation of Brassica cretica.</title>
        <authorList>
            <person name="Studholme D.J."/>
            <person name="Sarris P."/>
        </authorList>
    </citation>
    <scope>NUCLEOTIDE SEQUENCE</scope>
    <source>
        <strain evidence="1">PFS-109/04</strain>
        <tissue evidence="1">Leaf</tissue>
    </source>
</reference>
<dbReference type="Proteomes" id="UP000712600">
    <property type="component" value="Unassembled WGS sequence"/>
</dbReference>
<dbReference type="AlphaFoldDB" id="A0A8S9SKK4"/>
<sequence length="124" mass="13907">MGSVFSIQTPLTDEIFGSPFALWSAKTTETILLKTALSSSVEEDLRKERISWETEEPSGPEAAKVSAEFIDTEKTEFECLALVKKRFFETIGAMSFWLLMAFSTSMVHLDGKLEGFHYDIATIL</sequence>
<organism evidence="1 2">
    <name type="scientific">Brassica cretica</name>
    <name type="common">Mustard</name>
    <dbReference type="NCBI Taxonomy" id="69181"/>
    <lineage>
        <taxon>Eukaryota</taxon>
        <taxon>Viridiplantae</taxon>
        <taxon>Streptophyta</taxon>
        <taxon>Embryophyta</taxon>
        <taxon>Tracheophyta</taxon>
        <taxon>Spermatophyta</taxon>
        <taxon>Magnoliopsida</taxon>
        <taxon>eudicotyledons</taxon>
        <taxon>Gunneridae</taxon>
        <taxon>Pentapetalae</taxon>
        <taxon>rosids</taxon>
        <taxon>malvids</taxon>
        <taxon>Brassicales</taxon>
        <taxon>Brassicaceae</taxon>
        <taxon>Brassiceae</taxon>
        <taxon>Brassica</taxon>
    </lineage>
</organism>
<protein>
    <submittedName>
        <fullName evidence="1">Uncharacterized protein</fullName>
    </submittedName>
</protein>
<dbReference type="EMBL" id="QGKX02000004">
    <property type="protein sequence ID" value="KAF3601888.1"/>
    <property type="molecule type" value="Genomic_DNA"/>
</dbReference>
<accession>A0A8S9SKK4</accession>
<evidence type="ECO:0000313" key="2">
    <source>
        <dbReference type="Proteomes" id="UP000712600"/>
    </source>
</evidence>
<gene>
    <name evidence="1" type="ORF">F2Q69_00036657</name>
</gene>
<evidence type="ECO:0000313" key="1">
    <source>
        <dbReference type="EMBL" id="KAF3601888.1"/>
    </source>
</evidence>
<comment type="caution">
    <text evidence="1">The sequence shown here is derived from an EMBL/GenBank/DDBJ whole genome shotgun (WGS) entry which is preliminary data.</text>
</comment>